<organism evidence="1">
    <name type="scientific">Downy mildew lesion associated ormycovirus 5</name>
    <dbReference type="NCBI Taxonomy" id="3162773"/>
    <lineage>
        <taxon>Viruses</taxon>
        <taxon>Riboviria</taxon>
        <taxon>Orthornavirae</taxon>
        <taxon>Orpoviricetes</taxon>
        <taxon>Formycovirales</taxon>
        <taxon>Gammaormycoviridae</taxon>
        <taxon>Tormycovirus</taxon>
        <taxon>Tormycovirus duaplasmoparae</taxon>
    </lineage>
</organism>
<proteinExistence type="predicted"/>
<gene>
    <name evidence="1" type="primary">ORF1</name>
</gene>
<protein>
    <submittedName>
        <fullName evidence="1">RNA-dependent RNA polymerase</fullName>
    </submittedName>
</protein>
<evidence type="ECO:0000313" key="1">
    <source>
        <dbReference type="EMBL" id="USW07210.1"/>
    </source>
</evidence>
<dbReference type="GO" id="GO:0003968">
    <property type="term" value="F:RNA-directed RNA polymerase activity"/>
    <property type="evidence" value="ECO:0007669"/>
    <property type="project" value="UniProtKB-KW"/>
</dbReference>
<reference evidence="1" key="2">
    <citation type="submission" date="2022-01" db="EMBL/GenBank/DDBJ databases">
        <authorList>
            <person name="Forgia M."/>
            <person name="Chiapello M."/>
            <person name="Daghino S."/>
            <person name="Pacifico D."/>
            <person name="Crucitti D."/>
            <person name="Oliva D."/>
            <person name="Turina M."/>
        </authorList>
    </citation>
    <scope>NUCLEOTIDE SEQUENCE</scope>
    <source>
        <strain evidence="1">DMGD</strain>
    </source>
</reference>
<keyword evidence="1" id="KW-0808">Transferase</keyword>
<keyword evidence="1" id="KW-0548">Nucleotidyltransferase</keyword>
<dbReference type="PROSITE" id="PS00018">
    <property type="entry name" value="EF_HAND_1"/>
    <property type="match status" value="1"/>
</dbReference>
<accession>A0AAT9QFW9</accession>
<dbReference type="EMBL" id="OM272937">
    <property type="protein sequence ID" value="USW07210.1"/>
    <property type="molecule type" value="Genomic_RNA"/>
</dbReference>
<dbReference type="InterPro" id="IPR018247">
    <property type="entry name" value="EF_Hand_1_Ca_BS"/>
</dbReference>
<name>A0AAT9QFW9_9VIRU</name>
<reference evidence="1" key="1">
    <citation type="journal article" date="2022" name="Virus Evol.">
        <title>Three new clades of putative viral RNA-dependent RNA polymerases with rare or unique catalytic triads discovered in libraries of ORFans from powdery mildews and the yeast of oenological interest Starmerella bacillaris.</title>
        <authorList>
            <person name="Forgia M."/>
            <person name="Chiapello M."/>
            <person name="Daghino S."/>
            <person name="Pacifico D."/>
            <person name="Crucitti D."/>
            <person name="Oliva D."/>
            <person name="Ayllon M."/>
            <person name="Turina M."/>
            <person name="Turina M."/>
        </authorList>
    </citation>
    <scope>NUCLEOTIDE SEQUENCE</scope>
    <source>
        <strain evidence="1">DMGD</strain>
    </source>
</reference>
<sequence length="746" mass="86588">MISLVFPSLKEVCYLLLRQLHNIRFQEEYDEMLEYITSSTRFHNGKLDMSASLNWVVGMGVNATSGTVVKHEIGSPIHTIVKIYQQIDTSLIIPLTVFPRWEYRKESKLEYSFLPKVSSQQISLFRKCVDKYLRESSIKSVFHPPPEVLPKVGSSLYNDGGVEREDWIAPKLSWSSGFKWQSFNPRPLQTREVWLPDKVTKISNSFWMSVGRQILLADDRYPHPDPEVTWERIRERLDSVGVFDISAFGLQYPREYLCEIADAIAHEFPSPDIQEQAGILRKIFEKVSLTLESGEVVYPPRGIGLGYYEDLKTIGIMSILYGLDVISLYGDQGILSSEDAQEGFRRIKLFGFKQKPDKEKIHIRNLKWSGRIMSRNALEKPKLLIESFQSIFDREFHWERKQAIASYYEAFPEMKERVSKYLVPWYPLLYGYEFNRMDSQWSIHEGGVSGLKPMSGGWIRTLKIRHLRSPRDQIIDNMTYSSMFFVEWKRTQAKDFSILRKEAYRNSIPFPSEVWEYSRPILELNNTKKPSFSLMQSSVSEMMDLKLVAALGLSLGKVTHNLFGENLYKAIVQCGRHQNPFEAFSTGGYQVKTAWRSAAAVSKETQELVDSLYWNLDKMWLYTTSRREPLPSIRKEFYQIQGVKRTLEGSKYPSWGNTPTGFVREPDGTLTHKKIRYEDLQHLNPCESKGSMVQPVSDVLSDLRNRFNDSIDSTAFDFEAEDIDSDDALDFEEYDEDLYETLVYEE</sequence>
<keyword evidence="1" id="KW-0696">RNA-directed RNA polymerase</keyword>